<feature type="transmembrane region" description="Helical" evidence="1">
    <location>
        <begin position="46"/>
        <end position="63"/>
    </location>
</feature>
<name>A0A6P6YBK3_DERPT</name>
<organism evidence="2 3">
    <name type="scientific">Dermatophagoides pteronyssinus</name>
    <name type="common">European house dust mite</name>
    <dbReference type="NCBI Taxonomy" id="6956"/>
    <lineage>
        <taxon>Eukaryota</taxon>
        <taxon>Metazoa</taxon>
        <taxon>Ecdysozoa</taxon>
        <taxon>Arthropoda</taxon>
        <taxon>Chelicerata</taxon>
        <taxon>Arachnida</taxon>
        <taxon>Acari</taxon>
        <taxon>Acariformes</taxon>
        <taxon>Sarcoptiformes</taxon>
        <taxon>Astigmata</taxon>
        <taxon>Psoroptidia</taxon>
        <taxon>Analgoidea</taxon>
        <taxon>Pyroglyphidae</taxon>
        <taxon>Dermatophagoidinae</taxon>
        <taxon>Dermatophagoides</taxon>
    </lineage>
</organism>
<keyword evidence="2" id="KW-1185">Reference proteome</keyword>
<protein>
    <submittedName>
        <fullName evidence="3">Uncharacterized protein LOC113796649</fullName>
    </submittedName>
</protein>
<feature type="transmembrane region" description="Helical" evidence="1">
    <location>
        <begin position="75"/>
        <end position="95"/>
    </location>
</feature>
<sequence length="211" mass="25356">MITMTKQIIWNASCISLATINLISLILWFYLKLSGETSSFCLYDSFYFLFYYLFCFFYSLAIIQYPNVTEYNARIFYMQKFLAIGFAIFELEALVHLIRKYSYIMEYLMVGDDDIVIRILHTLAIFGIVRFLILIFGFYMANRNLNQLILSKYLNPVLFGSGLIFVADWSIIQLYLFTIYLYEYRMPIVFFTSYILSIYYKYIRTEMEDYY</sequence>
<feature type="transmembrane region" description="Helical" evidence="1">
    <location>
        <begin position="12"/>
        <end position="31"/>
    </location>
</feature>
<gene>
    <name evidence="3" type="primary">LOC113796649</name>
</gene>
<reference evidence="3" key="1">
    <citation type="submission" date="2025-08" db="UniProtKB">
        <authorList>
            <consortium name="RefSeq"/>
        </authorList>
    </citation>
    <scope>IDENTIFICATION</scope>
    <source>
        <strain evidence="3">Airmid</strain>
    </source>
</reference>
<evidence type="ECO:0000313" key="3">
    <source>
        <dbReference type="RefSeq" id="XP_027202757.1"/>
    </source>
</evidence>
<dbReference type="OrthoDB" id="6510949at2759"/>
<dbReference type="KEGG" id="dpte:113796649"/>
<keyword evidence="1" id="KW-0812">Transmembrane</keyword>
<evidence type="ECO:0000256" key="1">
    <source>
        <dbReference type="SAM" id="Phobius"/>
    </source>
</evidence>
<feature type="transmembrane region" description="Helical" evidence="1">
    <location>
        <begin position="115"/>
        <end position="141"/>
    </location>
</feature>
<dbReference type="InParanoid" id="A0A6P6YBK3"/>
<dbReference type="AlphaFoldDB" id="A0A6P6YBK3"/>
<keyword evidence="1" id="KW-1133">Transmembrane helix</keyword>
<dbReference type="RefSeq" id="XP_027202757.1">
    <property type="nucleotide sequence ID" value="XM_027346956.1"/>
</dbReference>
<evidence type="ECO:0000313" key="2">
    <source>
        <dbReference type="Proteomes" id="UP000515146"/>
    </source>
</evidence>
<dbReference type="Proteomes" id="UP000515146">
    <property type="component" value="Unplaced"/>
</dbReference>
<proteinExistence type="predicted"/>
<feature type="transmembrane region" description="Helical" evidence="1">
    <location>
        <begin position="184"/>
        <end position="203"/>
    </location>
</feature>
<feature type="transmembrane region" description="Helical" evidence="1">
    <location>
        <begin position="153"/>
        <end position="172"/>
    </location>
</feature>
<keyword evidence="1" id="KW-0472">Membrane</keyword>
<accession>A0A6P6YBK3</accession>